<dbReference type="KEGG" id="dak:DaAHT2_1309"/>
<feature type="domain" description="POTRA" evidence="9">
    <location>
        <begin position="273"/>
        <end position="350"/>
    </location>
</feature>
<dbReference type="HAMAP" id="MF_01430">
    <property type="entry name" value="OM_assembly_BamA"/>
    <property type="match status" value="1"/>
</dbReference>
<evidence type="ECO:0000256" key="6">
    <source>
        <dbReference type="ARBA" id="ARBA00023136"/>
    </source>
</evidence>
<dbReference type="Pfam" id="PF01103">
    <property type="entry name" value="Omp85"/>
    <property type="match status" value="1"/>
</dbReference>
<dbReference type="InterPro" id="IPR023707">
    <property type="entry name" value="OM_assembly_BamA"/>
</dbReference>
<dbReference type="GO" id="GO:0071709">
    <property type="term" value="P:membrane assembly"/>
    <property type="evidence" value="ECO:0007669"/>
    <property type="project" value="InterPro"/>
</dbReference>
<organism evidence="10 11">
    <name type="scientific">Desulfurivibrio alkaliphilus (strain DSM 19089 / UNIQEM U267 / AHT2)</name>
    <dbReference type="NCBI Taxonomy" id="589865"/>
    <lineage>
        <taxon>Bacteria</taxon>
        <taxon>Pseudomonadati</taxon>
        <taxon>Thermodesulfobacteriota</taxon>
        <taxon>Desulfobulbia</taxon>
        <taxon>Desulfobulbales</taxon>
        <taxon>Desulfobulbaceae</taxon>
        <taxon>Desulfurivibrio</taxon>
    </lineage>
</organism>
<dbReference type="PROSITE" id="PS51779">
    <property type="entry name" value="POTRA"/>
    <property type="match status" value="5"/>
</dbReference>
<dbReference type="InterPro" id="IPR034746">
    <property type="entry name" value="POTRA"/>
</dbReference>
<dbReference type="InParanoid" id="D6Z379"/>
<dbReference type="InterPro" id="IPR010827">
    <property type="entry name" value="BamA/TamA_POTRA"/>
</dbReference>
<evidence type="ECO:0000256" key="4">
    <source>
        <dbReference type="ARBA" id="ARBA00022729"/>
    </source>
</evidence>
<evidence type="ECO:0000259" key="9">
    <source>
        <dbReference type="PROSITE" id="PS51779"/>
    </source>
</evidence>
<keyword evidence="6" id="KW-0472">Membrane</keyword>
<gene>
    <name evidence="10" type="ordered locus">DaAHT2_1309</name>
</gene>
<reference evidence="11" key="1">
    <citation type="submission" date="2010-02" db="EMBL/GenBank/DDBJ databases">
        <title>Complete sequence of Desulfurivibrio alkaliphilus AHT2.</title>
        <authorList>
            <consortium name="US DOE Joint Genome Institute"/>
            <person name="Pitluck S."/>
            <person name="Chertkov O."/>
            <person name="Detter J.C."/>
            <person name="Han C."/>
            <person name="Tapia R."/>
            <person name="Larimer F."/>
            <person name="Land M."/>
            <person name="Hauser L."/>
            <person name="Kyrpides N."/>
            <person name="Mikhailova N."/>
            <person name="Sorokin D.Y."/>
            <person name="Muyzer G."/>
            <person name="Woyke T."/>
        </authorList>
    </citation>
    <scope>NUCLEOTIDE SEQUENCE [LARGE SCALE GENOMIC DNA]</scope>
    <source>
        <strain evidence="11">DSM 19089 / UNIQEM U267 / AHT2</strain>
    </source>
</reference>
<dbReference type="Proteomes" id="UP000001508">
    <property type="component" value="Chromosome"/>
</dbReference>
<dbReference type="PANTHER" id="PTHR12815">
    <property type="entry name" value="SORTING AND ASSEMBLY MACHINERY SAMM50 PROTEIN FAMILY MEMBER"/>
    <property type="match status" value="1"/>
</dbReference>
<proteinExistence type="inferred from homology"/>
<sequence>MKPQPVFGKLYQPHSKPCRPVAQSPVVTDGYVNLLLPALTNFAKGLRLLMLALLCCLISPALATADQASPSTAFLPFQSLGTAVPAELQQQAAQVLAELGPEQGFLLLGRDELPPELRDPDPWPPTVEDLQALALPPEVRYLVAGSLTAFGRLISIDAQVFDLSGRQEPRHFTGPAGERKQLRASLAELGTRIMAFTEPAARISAIHIEGNRNTGSGAILRRVSSQAGGRLDPERLRDDLRAIFAMGFFDDVRIVAEETPAGTRVTFVVQEKPVINQVVFSGNDRIRDRQIRENITVVPNTIVNTALVQEAAESIRQLYKEKGYHNAQVDTEIDEAEENRVDVRFVIEEGERAFIRRINFTGNESFRPRPLRKVMGTKRRGMFSWLTGSGRLQPDMLEQDRARIAAFYHNQGFIDARVGEPEVEQVGKRFIVNFHIEEGERYRVGEVSLTGEFITEEEELRQLLRLPRQEYFSRDVLRADLTRLSDRYAEEGYAFADAEPIVSRDDDRLQMDITINLQKNTLVYINRINIRGNTRTRDNVIRREMQVREGDIMDTGAIRRSMERLQRLDFFEEVNIQPEPALMRDDLMDIEIEVKEKPTGTFSIGAGYSSMDQFMFMGQISQENFRGKGQRLALQADISSKATHYNLSFTDPRLYDSRLLFGIDLYNWRREYIDYTKESTGGALRFGYPLWEHWRAYWGYGQETNKLTDVRDTASRWIIDSMDLKRNRYVRLGLNRDTRDNRLDPTRGSFHDIGMKHAGGWLGGDTAFTRLEASSTKFFPWDGIPLLRESRSKRLNDSTFRLKGAAGYIRENRTDRLPIYEKFFLGGLRTMRGFETATISPRDPDPDNDDRIGGEMMWYMNSEWIFPIVRDINLKGLIFYDVGNVYTKYQGWDINDLKSSVGFGFRWLSPLGPLRLEWGYNLDPEPDERRTVWDFSIGGVF</sequence>
<keyword evidence="4" id="KW-0732">Signal</keyword>
<protein>
    <recommendedName>
        <fullName evidence="8">Outer membrane protein assembly factor BamA</fullName>
    </recommendedName>
</protein>
<dbReference type="HOGENOM" id="CLU_007664_1_1_7"/>
<evidence type="ECO:0000256" key="2">
    <source>
        <dbReference type="ARBA" id="ARBA00022452"/>
    </source>
</evidence>
<dbReference type="FunCoup" id="D6Z379">
    <property type="interactions" value="221"/>
</dbReference>
<dbReference type="Pfam" id="PF07244">
    <property type="entry name" value="POTRA"/>
    <property type="match status" value="5"/>
</dbReference>
<dbReference type="InterPro" id="IPR039910">
    <property type="entry name" value="D15-like"/>
</dbReference>
<dbReference type="eggNOG" id="COG4775">
    <property type="taxonomic scope" value="Bacteria"/>
</dbReference>
<evidence type="ECO:0000313" key="11">
    <source>
        <dbReference type="Proteomes" id="UP000001508"/>
    </source>
</evidence>
<dbReference type="Gene3D" id="3.10.20.310">
    <property type="entry name" value="membrane protein fhac"/>
    <property type="match status" value="5"/>
</dbReference>
<evidence type="ECO:0000256" key="7">
    <source>
        <dbReference type="ARBA" id="ARBA00023237"/>
    </source>
</evidence>
<dbReference type="InterPro" id="IPR000184">
    <property type="entry name" value="Bac_surfAg_D15"/>
</dbReference>
<feature type="domain" description="POTRA" evidence="9">
    <location>
        <begin position="353"/>
        <end position="439"/>
    </location>
</feature>
<accession>D6Z379</accession>
<evidence type="ECO:0000256" key="3">
    <source>
        <dbReference type="ARBA" id="ARBA00022692"/>
    </source>
</evidence>
<dbReference type="PANTHER" id="PTHR12815:SF23">
    <property type="entry name" value="OUTER MEMBRANE PROTEIN ASSEMBLY FACTOR BAMA"/>
    <property type="match status" value="1"/>
</dbReference>
<dbReference type="EMBL" id="CP001940">
    <property type="protein sequence ID" value="ADH86004.1"/>
    <property type="molecule type" value="Genomic_DNA"/>
</dbReference>
<evidence type="ECO:0000256" key="5">
    <source>
        <dbReference type="ARBA" id="ARBA00022737"/>
    </source>
</evidence>
<evidence type="ECO:0000313" key="10">
    <source>
        <dbReference type="EMBL" id="ADH86004.1"/>
    </source>
</evidence>
<keyword evidence="11" id="KW-1185">Reference proteome</keyword>
<dbReference type="STRING" id="589865.DaAHT2_1309"/>
<dbReference type="NCBIfam" id="TIGR03303">
    <property type="entry name" value="OM_YaeT"/>
    <property type="match status" value="1"/>
</dbReference>
<comment type="subcellular location">
    <subcellularLocation>
        <location evidence="1">Membrane</location>
    </subcellularLocation>
</comment>
<feature type="domain" description="POTRA" evidence="9">
    <location>
        <begin position="523"/>
        <end position="597"/>
    </location>
</feature>
<keyword evidence="7" id="KW-0998">Cell outer membrane</keyword>
<evidence type="ECO:0000256" key="8">
    <source>
        <dbReference type="NCBIfam" id="TIGR03303"/>
    </source>
</evidence>
<evidence type="ECO:0000256" key="1">
    <source>
        <dbReference type="ARBA" id="ARBA00004370"/>
    </source>
</evidence>
<dbReference type="Gene3D" id="2.40.160.50">
    <property type="entry name" value="membrane protein fhac: a member of the omp85/tpsb transporter family"/>
    <property type="match status" value="1"/>
</dbReference>
<keyword evidence="2" id="KW-1134">Transmembrane beta strand</keyword>
<keyword evidence="5" id="KW-0677">Repeat</keyword>
<feature type="domain" description="POTRA" evidence="9">
    <location>
        <begin position="201"/>
        <end position="272"/>
    </location>
</feature>
<keyword evidence="3" id="KW-0812">Transmembrane</keyword>
<feature type="domain" description="POTRA" evidence="9">
    <location>
        <begin position="442"/>
        <end position="520"/>
    </location>
</feature>
<dbReference type="AlphaFoldDB" id="D6Z379"/>
<name>D6Z379_DESAT</name>
<dbReference type="GO" id="GO:0009279">
    <property type="term" value="C:cell outer membrane"/>
    <property type="evidence" value="ECO:0007669"/>
    <property type="project" value="UniProtKB-UniRule"/>
</dbReference>